<organism evidence="2 3">
    <name type="scientific">Maritalea porphyrae</name>
    <dbReference type="NCBI Taxonomy" id="880732"/>
    <lineage>
        <taxon>Bacteria</taxon>
        <taxon>Pseudomonadati</taxon>
        <taxon>Pseudomonadota</taxon>
        <taxon>Alphaproteobacteria</taxon>
        <taxon>Hyphomicrobiales</taxon>
        <taxon>Devosiaceae</taxon>
        <taxon>Maritalea</taxon>
    </lineage>
</organism>
<feature type="transmembrane region" description="Helical" evidence="1">
    <location>
        <begin position="64"/>
        <end position="85"/>
    </location>
</feature>
<evidence type="ECO:0000313" key="3">
    <source>
        <dbReference type="Proteomes" id="UP001161405"/>
    </source>
</evidence>
<proteinExistence type="predicted"/>
<comment type="caution">
    <text evidence="2">The sequence shown here is derived from an EMBL/GenBank/DDBJ whole genome shotgun (WGS) entry which is preliminary data.</text>
</comment>
<gene>
    <name evidence="2" type="ORF">GCM10007879_07230</name>
</gene>
<dbReference type="RefSeq" id="WP_284362117.1">
    <property type="nucleotide sequence ID" value="NZ_BSNI01000002.1"/>
</dbReference>
<dbReference type="Proteomes" id="UP001161405">
    <property type="component" value="Unassembled WGS sequence"/>
</dbReference>
<dbReference type="EMBL" id="BSNI01000002">
    <property type="protein sequence ID" value="GLQ16474.1"/>
    <property type="molecule type" value="Genomic_DNA"/>
</dbReference>
<evidence type="ECO:0000313" key="2">
    <source>
        <dbReference type="EMBL" id="GLQ16474.1"/>
    </source>
</evidence>
<evidence type="ECO:0000256" key="1">
    <source>
        <dbReference type="SAM" id="Phobius"/>
    </source>
</evidence>
<name>A0ABQ5UMM1_9HYPH</name>
<reference evidence="2" key="2">
    <citation type="submission" date="2023-01" db="EMBL/GenBank/DDBJ databases">
        <title>Draft genome sequence of Maritalea porphyrae strain NBRC 107169.</title>
        <authorList>
            <person name="Sun Q."/>
            <person name="Mori K."/>
        </authorList>
    </citation>
    <scope>NUCLEOTIDE SEQUENCE</scope>
    <source>
        <strain evidence="2">NBRC 107169</strain>
    </source>
</reference>
<keyword evidence="3" id="KW-1185">Reference proteome</keyword>
<sequence>MLESINAALETHAFSIFMLGWIVTLAGGAAHMIGGGFRDGASKVPVLGNWEQLQPGDKGFLQQLIAAWVMRMGLIMAALGGFIHFF</sequence>
<keyword evidence="1" id="KW-0472">Membrane</keyword>
<protein>
    <submittedName>
        <fullName evidence="2">Uncharacterized protein</fullName>
    </submittedName>
</protein>
<keyword evidence="1" id="KW-1133">Transmembrane helix</keyword>
<reference evidence="2" key="1">
    <citation type="journal article" date="2014" name="Int. J. Syst. Evol. Microbiol.">
        <title>Complete genome of a new Firmicutes species belonging to the dominant human colonic microbiota ('Ruminococcus bicirculans') reveals two chromosomes and a selective capacity to utilize plant glucans.</title>
        <authorList>
            <consortium name="NISC Comparative Sequencing Program"/>
            <person name="Wegmann U."/>
            <person name="Louis P."/>
            <person name="Goesmann A."/>
            <person name="Henrissat B."/>
            <person name="Duncan S.H."/>
            <person name="Flint H.J."/>
        </authorList>
    </citation>
    <scope>NUCLEOTIDE SEQUENCE</scope>
    <source>
        <strain evidence="2">NBRC 107169</strain>
    </source>
</reference>
<accession>A0ABQ5UMM1</accession>
<keyword evidence="1" id="KW-0812">Transmembrane</keyword>
<feature type="transmembrane region" description="Helical" evidence="1">
    <location>
        <begin position="12"/>
        <end position="33"/>
    </location>
</feature>